<evidence type="ECO:0000259" key="1">
    <source>
        <dbReference type="Pfam" id="PF13649"/>
    </source>
</evidence>
<reference evidence="3" key="1">
    <citation type="journal article" date="2022" name="ISME J.">
        <title>Genetic and phylogenetic analysis of dissimilatory iodate-reducing bacteria identifies potential niches across the world's oceans.</title>
        <authorList>
            <person name="Reyes-Umana V."/>
            <person name="Henning Z."/>
            <person name="Lee K."/>
            <person name="Barnum T.P."/>
            <person name="Coates J.D."/>
        </authorList>
    </citation>
    <scope>NUCLEOTIDE SEQUENCE [LARGE SCALE GENOMIC DNA]</scope>
    <source>
        <strain evidence="3">IR12</strain>
    </source>
</reference>
<name>A0A944H7P9_DENI1</name>
<accession>A0A944H7P9</accession>
<keyword evidence="2" id="KW-0808">Transferase</keyword>
<evidence type="ECO:0000313" key="2">
    <source>
        <dbReference type="EMBL" id="MBT0961419.1"/>
    </source>
</evidence>
<dbReference type="Proteomes" id="UP000694660">
    <property type="component" value="Unassembled WGS sequence"/>
</dbReference>
<proteinExistence type="predicted"/>
<dbReference type="EMBL" id="JAEKFT010000008">
    <property type="protein sequence ID" value="MBT0961419.1"/>
    <property type="molecule type" value="Genomic_DNA"/>
</dbReference>
<dbReference type="SUPFAM" id="SSF53335">
    <property type="entry name" value="S-adenosyl-L-methionine-dependent methyltransferases"/>
    <property type="match status" value="1"/>
</dbReference>
<dbReference type="InterPro" id="IPR029063">
    <property type="entry name" value="SAM-dependent_MTases_sf"/>
</dbReference>
<feature type="domain" description="Methyltransferase" evidence="1">
    <location>
        <begin position="35"/>
        <end position="120"/>
    </location>
</feature>
<evidence type="ECO:0000313" key="3">
    <source>
        <dbReference type="Proteomes" id="UP000694660"/>
    </source>
</evidence>
<protein>
    <submittedName>
        <fullName evidence="2">Class I SAM-dependent methyltransferase</fullName>
    </submittedName>
</protein>
<keyword evidence="2" id="KW-0489">Methyltransferase</keyword>
<dbReference type="Gene3D" id="3.40.50.150">
    <property type="entry name" value="Vaccinia Virus protein VP39"/>
    <property type="match status" value="1"/>
</dbReference>
<comment type="caution">
    <text evidence="2">The sequence shown here is derived from an EMBL/GenBank/DDBJ whole genome shotgun (WGS) entry which is preliminary data.</text>
</comment>
<dbReference type="RefSeq" id="WP_214361168.1">
    <property type="nucleotide sequence ID" value="NZ_JAEKFT010000008.1"/>
</dbReference>
<gene>
    <name evidence="2" type="ORF">I8J34_09555</name>
</gene>
<organism evidence="2 3">
    <name type="scientific">Denitromonas iodatirespirans</name>
    <dbReference type="NCBI Taxonomy" id="2795389"/>
    <lineage>
        <taxon>Bacteria</taxon>
        <taxon>Pseudomonadati</taxon>
        <taxon>Pseudomonadota</taxon>
        <taxon>Betaproteobacteria</taxon>
        <taxon>Rhodocyclales</taxon>
        <taxon>Zoogloeaceae</taxon>
        <taxon>Denitromonas</taxon>
    </lineage>
</organism>
<dbReference type="AlphaFoldDB" id="A0A944H7P9"/>
<keyword evidence="3" id="KW-1185">Reference proteome</keyword>
<dbReference type="GO" id="GO:0008168">
    <property type="term" value="F:methyltransferase activity"/>
    <property type="evidence" value="ECO:0007669"/>
    <property type="project" value="UniProtKB-KW"/>
</dbReference>
<sequence>MVDARDTPARARHALDTPSPWVSRFAMMLPDGAEVLDLACGRGRHARWLAARGCRVTAADRDPSALAALDSVAGVAPCAVDLEDGAPWPWPPASFDAVVVTNYLFRPAFDRLGALLRPGGLLIYETFMQGNAAFGKPSNPVFLLAPGELLERTREAFTVMAFEQGEVARPAPAMVQRICARKGHETGRLPEGSA</sequence>
<dbReference type="CDD" id="cd02440">
    <property type="entry name" value="AdoMet_MTases"/>
    <property type="match status" value="1"/>
</dbReference>
<dbReference type="InterPro" id="IPR041698">
    <property type="entry name" value="Methyltransf_25"/>
</dbReference>
<dbReference type="Pfam" id="PF13649">
    <property type="entry name" value="Methyltransf_25"/>
    <property type="match status" value="1"/>
</dbReference>
<dbReference type="GO" id="GO:0032259">
    <property type="term" value="P:methylation"/>
    <property type="evidence" value="ECO:0007669"/>
    <property type="project" value="UniProtKB-KW"/>
</dbReference>